<keyword evidence="1" id="KW-0175">Coiled coil</keyword>
<dbReference type="EMBL" id="JADNRY010000027">
    <property type="protein sequence ID" value="KAF9072044.1"/>
    <property type="molecule type" value="Genomic_DNA"/>
</dbReference>
<comment type="caution">
    <text evidence="2">The sequence shown here is derived from an EMBL/GenBank/DDBJ whole genome shotgun (WGS) entry which is preliminary data.</text>
</comment>
<dbReference type="Proteomes" id="UP000772434">
    <property type="component" value="Unassembled WGS sequence"/>
</dbReference>
<evidence type="ECO:0000256" key="1">
    <source>
        <dbReference type="SAM" id="Coils"/>
    </source>
</evidence>
<protein>
    <recommendedName>
        <fullName evidence="4">F-box domain-containing protein</fullName>
    </recommendedName>
</protein>
<name>A0A9P5PTH5_9AGAR</name>
<gene>
    <name evidence="2" type="ORF">BDP27DRAFT_1361291</name>
</gene>
<organism evidence="2 3">
    <name type="scientific">Rhodocollybia butyracea</name>
    <dbReference type="NCBI Taxonomy" id="206335"/>
    <lineage>
        <taxon>Eukaryota</taxon>
        <taxon>Fungi</taxon>
        <taxon>Dikarya</taxon>
        <taxon>Basidiomycota</taxon>
        <taxon>Agaricomycotina</taxon>
        <taxon>Agaricomycetes</taxon>
        <taxon>Agaricomycetidae</taxon>
        <taxon>Agaricales</taxon>
        <taxon>Marasmiineae</taxon>
        <taxon>Omphalotaceae</taxon>
        <taxon>Rhodocollybia</taxon>
    </lineage>
</organism>
<evidence type="ECO:0000313" key="2">
    <source>
        <dbReference type="EMBL" id="KAF9072044.1"/>
    </source>
</evidence>
<dbReference type="SUPFAM" id="SSF52047">
    <property type="entry name" value="RNI-like"/>
    <property type="match status" value="1"/>
</dbReference>
<dbReference type="AlphaFoldDB" id="A0A9P5PTH5"/>
<dbReference type="InterPro" id="IPR032675">
    <property type="entry name" value="LRR_dom_sf"/>
</dbReference>
<accession>A0A9P5PTH5</accession>
<proteinExistence type="predicted"/>
<sequence>MWTVYPSNQRRYSEIAIERLSTSLQLFPIVVGNVGIDLELMVSMLAAQFTTPRTNIDTVGLLQRFRSECGPDAVDTKKVAEMLKDVDKDLEDYESEILHLRSRIFYIKTQQTRLKKHAADLHSLNSPIRKIPNEILLRIFNYACCRNLLQEFPWSQDFKCAPSTSIVDPFEHLPAMISLELSPENARLPNVQSVLSDFLRIVELHLQRSGQNPLTIELDISGPVDDEDDVIPSQLLAFDLVCNHSWRSFEITGHYSISDIPKPQFDSIRNCHALENLYFAVTSNLDKEMELFQPANGLRSLSVARLSNSMPGTFWKEISALAVDSLDGGIGDVFNHAYSPRELVLGERRDQDSLPISPCVPPRSCTSVLVLQLELHLSWDDSLADVAFSSFTFPSLSTLVIMTYSTDPYQGAWPKATLGAFLCRSSCNLTKFVVKNVSVSDIDLIAALKLMPSLVNLQVDDTPTGDYGETPACDDDYTPVGDDGGMPAGDDPTSPITPPFIRSLHGFDWVDLNPSGSALVPKLRELQLTFDGLEFDDSAFIDMISSRWLPDIQYASGIGLDCLRVVTLRFNSRAVDHAVYKPVQYLDKAGMMVVVLGTDD</sequence>
<feature type="coiled-coil region" evidence="1">
    <location>
        <begin position="76"/>
        <end position="103"/>
    </location>
</feature>
<evidence type="ECO:0000313" key="3">
    <source>
        <dbReference type="Proteomes" id="UP000772434"/>
    </source>
</evidence>
<keyword evidence="3" id="KW-1185">Reference proteome</keyword>
<evidence type="ECO:0008006" key="4">
    <source>
        <dbReference type="Google" id="ProtNLM"/>
    </source>
</evidence>
<dbReference type="Gene3D" id="3.80.10.10">
    <property type="entry name" value="Ribonuclease Inhibitor"/>
    <property type="match status" value="1"/>
</dbReference>
<reference evidence="2" key="1">
    <citation type="submission" date="2020-11" db="EMBL/GenBank/DDBJ databases">
        <authorList>
            <consortium name="DOE Joint Genome Institute"/>
            <person name="Ahrendt S."/>
            <person name="Riley R."/>
            <person name="Andreopoulos W."/>
            <person name="Labutti K."/>
            <person name="Pangilinan J."/>
            <person name="Ruiz-Duenas F.J."/>
            <person name="Barrasa J.M."/>
            <person name="Sanchez-Garcia M."/>
            <person name="Camarero S."/>
            <person name="Miyauchi S."/>
            <person name="Serrano A."/>
            <person name="Linde D."/>
            <person name="Babiker R."/>
            <person name="Drula E."/>
            <person name="Ayuso-Fernandez I."/>
            <person name="Pacheco R."/>
            <person name="Padilla G."/>
            <person name="Ferreira P."/>
            <person name="Barriuso J."/>
            <person name="Kellner H."/>
            <person name="Castanera R."/>
            <person name="Alfaro M."/>
            <person name="Ramirez L."/>
            <person name="Pisabarro A.G."/>
            <person name="Kuo A."/>
            <person name="Tritt A."/>
            <person name="Lipzen A."/>
            <person name="He G."/>
            <person name="Yan M."/>
            <person name="Ng V."/>
            <person name="Cullen D."/>
            <person name="Martin F."/>
            <person name="Rosso M.-N."/>
            <person name="Henrissat B."/>
            <person name="Hibbett D."/>
            <person name="Martinez A.T."/>
            <person name="Grigoriev I.V."/>
        </authorList>
    </citation>
    <scope>NUCLEOTIDE SEQUENCE</scope>
    <source>
        <strain evidence="2">AH 40177</strain>
    </source>
</reference>